<dbReference type="InterPro" id="IPR023324">
    <property type="entry name" value="BH2638-like_sf"/>
</dbReference>
<reference evidence="2 3" key="1">
    <citation type="journal article" date="2012" name="MBio">
        <title>Identification of a highly transmissible animal-independent Staphylococcus aureus ST398 clone with distinct genomic and cell adhesion properties.</title>
        <authorList>
            <person name="Uhlemann A.C."/>
            <person name="Porcella S.F."/>
            <person name="Trivedi S."/>
            <person name="Sullivan S.B."/>
            <person name="Hafer C."/>
            <person name="Kennedy A.D."/>
            <person name="Barbian K.D."/>
            <person name="McCarthy A.J."/>
            <person name="Street C."/>
            <person name="Hirschberg D.L."/>
            <person name="Lipkin W.I."/>
            <person name="Lindsay J.A."/>
            <person name="DeLeo F.R."/>
            <person name="Lowy F.D."/>
        </authorList>
    </citation>
    <scope>NUCLEOTIDE SEQUENCE [LARGE SCALE GENOMIC DNA]</scope>
    <source>
        <strain evidence="2 3">DR10</strain>
    </source>
</reference>
<comment type="caution">
    <text evidence="2">The sequence shown here is derived from an EMBL/GenBank/DDBJ whole genome shotgun (WGS) entry which is preliminary data.</text>
</comment>
<dbReference type="Gene3D" id="1.10.220.80">
    <property type="entry name" value="BH2638-like"/>
    <property type="match status" value="1"/>
</dbReference>
<proteinExistence type="inferred from homology"/>
<dbReference type="EMBL" id="AIDT01000002">
    <property type="protein sequence ID" value="EIA14930.1"/>
    <property type="molecule type" value="Genomic_DNA"/>
</dbReference>
<gene>
    <name evidence="2" type="ORF">ST398NM02_1094</name>
</gene>
<evidence type="ECO:0000256" key="1">
    <source>
        <dbReference type="HAMAP-Rule" id="MF_01041"/>
    </source>
</evidence>
<dbReference type="PIRSF" id="PIRSF037260">
    <property type="entry name" value="UPF0223"/>
    <property type="match status" value="1"/>
</dbReference>
<dbReference type="InterPro" id="IPR007920">
    <property type="entry name" value="UPF0223"/>
</dbReference>
<dbReference type="Proteomes" id="UP000003093">
    <property type="component" value="Unassembled WGS sequence"/>
</dbReference>
<organism evidence="2 3">
    <name type="scientific">Staphylococcus aureus subsp. aureus DR10</name>
    <dbReference type="NCBI Taxonomy" id="1155079"/>
    <lineage>
        <taxon>Bacteria</taxon>
        <taxon>Bacillati</taxon>
        <taxon>Bacillota</taxon>
        <taxon>Bacilli</taxon>
        <taxon>Bacillales</taxon>
        <taxon>Staphylococcaceae</taxon>
        <taxon>Staphylococcus</taxon>
    </lineage>
</organism>
<evidence type="ECO:0000313" key="2">
    <source>
        <dbReference type="EMBL" id="EIA14930.1"/>
    </source>
</evidence>
<accession>A0ABC9Q385</accession>
<evidence type="ECO:0000313" key="3">
    <source>
        <dbReference type="Proteomes" id="UP000003093"/>
    </source>
</evidence>
<dbReference type="NCBIfam" id="NF003353">
    <property type="entry name" value="PRK04387.1"/>
    <property type="match status" value="1"/>
</dbReference>
<comment type="similarity">
    <text evidence="1">Belongs to the UPF0223 family.</text>
</comment>
<dbReference type="HAMAP" id="MF_01041">
    <property type="entry name" value="UPF0223"/>
    <property type="match status" value="1"/>
</dbReference>
<dbReference type="AlphaFoldDB" id="A0ABC9Q385"/>
<name>A0ABC9Q385_STAA5</name>
<dbReference type="Pfam" id="PF05256">
    <property type="entry name" value="UPF0223"/>
    <property type="match status" value="1"/>
</dbReference>
<protein>
    <recommendedName>
        <fullName evidence="1">UPF0223 protein ST398NM02_1094</fullName>
    </recommendedName>
</protein>
<dbReference type="SUPFAM" id="SSF158504">
    <property type="entry name" value="BH2638-like"/>
    <property type="match status" value="1"/>
</dbReference>
<sequence>MHVILAMLTKELKWRRSTMEYEYPIDLDWSNEEMISVINFFNHVEKYYESGVTAGDFMDAYKRFKEIVPAKAEEKQIFNTFEKSSGYNSYKAVQDVKNHSEEQRVTAKK</sequence>